<organism evidence="16 17">
    <name type="scientific">Bugula neritina</name>
    <name type="common">Brown bryozoan</name>
    <name type="synonym">Sertularia neritina</name>
    <dbReference type="NCBI Taxonomy" id="10212"/>
    <lineage>
        <taxon>Eukaryota</taxon>
        <taxon>Metazoa</taxon>
        <taxon>Spiralia</taxon>
        <taxon>Lophotrochozoa</taxon>
        <taxon>Bryozoa</taxon>
        <taxon>Gymnolaemata</taxon>
        <taxon>Cheilostomatida</taxon>
        <taxon>Flustrina</taxon>
        <taxon>Buguloidea</taxon>
        <taxon>Bugulidae</taxon>
        <taxon>Bugula</taxon>
    </lineage>
</organism>
<dbReference type="Pfam" id="PF12774">
    <property type="entry name" value="AAA_6"/>
    <property type="match status" value="2"/>
</dbReference>
<dbReference type="GO" id="GO:0030286">
    <property type="term" value="C:dynein complex"/>
    <property type="evidence" value="ECO:0007669"/>
    <property type="project" value="UniProtKB-KW"/>
</dbReference>
<evidence type="ECO:0000256" key="12">
    <source>
        <dbReference type="ARBA" id="ARBA00023212"/>
    </source>
</evidence>
<evidence type="ECO:0000256" key="13">
    <source>
        <dbReference type="ARBA" id="ARBA00023273"/>
    </source>
</evidence>
<dbReference type="Gene3D" id="3.40.50.300">
    <property type="entry name" value="P-loop containing nucleotide triphosphate hydrolases"/>
    <property type="match status" value="2"/>
</dbReference>
<dbReference type="InterPro" id="IPR026983">
    <property type="entry name" value="DHC"/>
</dbReference>
<dbReference type="Gene3D" id="1.20.58.1120">
    <property type="match status" value="1"/>
</dbReference>
<keyword evidence="11" id="KW-0505">Motor protein</keyword>
<dbReference type="PANTHER" id="PTHR46961:SF8">
    <property type="entry name" value="DYNEIN AXONEMAL HEAVY CHAIN 7"/>
    <property type="match status" value="1"/>
</dbReference>
<accession>A0A7J7KLA3</accession>
<keyword evidence="13" id="KW-0966">Cell projection</keyword>
<dbReference type="FunFam" id="1.20.58.1120:FF:000012">
    <property type="entry name" value="Dynein, axonemal, heavy chain 2"/>
    <property type="match status" value="1"/>
</dbReference>
<evidence type="ECO:0000256" key="5">
    <source>
        <dbReference type="ARBA" id="ARBA00022701"/>
    </source>
</evidence>
<dbReference type="InterPro" id="IPR035699">
    <property type="entry name" value="AAA_6"/>
</dbReference>
<evidence type="ECO:0000256" key="1">
    <source>
        <dbReference type="ARBA" id="ARBA00004138"/>
    </source>
</evidence>
<evidence type="ECO:0000256" key="2">
    <source>
        <dbReference type="ARBA" id="ARBA00004245"/>
    </source>
</evidence>
<comment type="similarity">
    <text evidence="3">Belongs to the dynein heavy chain family.</text>
</comment>
<keyword evidence="4" id="KW-0963">Cytoplasm</keyword>
<dbReference type="OrthoDB" id="5593012at2759"/>
<keyword evidence="5" id="KW-0493">Microtubule</keyword>
<dbReference type="GO" id="GO:0005524">
    <property type="term" value="F:ATP binding"/>
    <property type="evidence" value="ECO:0007669"/>
    <property type="project" value="UniProtKB-KW"/>
</dbReference>
<comment type="subcellular location">
    <subcellularLocation>
        <location evidence="1">Cell projection</location>
        <location evidence="1">Cilium</location>
    </subcellularLocation>
    <subcellularLocation>
        <location evidence="2">Cytoplasm</location>
        <location evidence="2">Cytoskeleton</location>
    </subcellularLocation>
</comment>
<keyword evidence="8" id="KW-0243">Dynein</keyword>
<evidence type="ECO:0000313" key="17">
    <source>
        <dbReference type="Proteomes" id="UP000593567"/>
    </source>
</evidence>
<comment type="caution">
    <text evidence="16">The sequence shown here is derived from an EMBL/GenBank/DDBJ whole genome shotgun (WGS) entry which is preliminary data.</text>
</comment>
<dbReference type="InterPro" id="IPR013602">
    <property type="entry name" value="Dynein_heavy_linker"/>
</dbReference>
<keyword evidence="12" id="KW-0206">Cytoskeleton</keyword>
<evidence type="ECO:0000256" key="3">
    <source>
        <dbReference type="ARBA" id="ARBA00008887"/>
    </source>
</evidence>
<dbReference type="InterPro" id="IPR042228">
    <property type="entry name" value="Dynein_linker_3"/>
</dbReference>
<dbReference type="EMBL" id="VXIV02000402">
    <property type="protein sequence ID" value="KAF6038528.1"/>
    <property type="molecule type" value="Genomic_DNA"/>
</dbReference>
<feature type="domain" description="Dynein heavy chain linker" evidence="14">
    <location>
        <begin position="4"/>
        <end position="57"/>
    </location>
</feature>
<name>A0A7J7KLA3_BUGNE</name>
<dbReference type="GO" id="GO:0045505">
    <property type="term" value="F:dynein intermediate chain binding"/>
    <property type="evidence" value="ECO:0007669"/>
    <property type="project" value="InterPro"/>
</dbReference>
<protein>
    <recommendedName>
        <fullName evidence="18">DNAH2</fullName>
    </recommendedName>
</protein>
<dbReference type="SUPFAM" id="SSF52540">
    <property type="entry name" value="P-loop containing nucleoside triphosphate hydrolases"/>
    <property type="match status" value="1"/>
</dbReference>
<dbReference type="GO" id="GO:0005929">
    <property type="term" value="C:cilium"/>
    <property type="evidence" value="ECO:0007669"/>
    <property type="project" value="UniProtKB-SubCell"/>
</dbReference>
<dbReference type="FunFam" id="1.10.8.710:FF:000001">
    <property type="entry name" value="Dynein axonemal heavy chain 2"/>
    <property type="match status" value="1"/>
</dbReference>
<dbReference type="Pfam" id="PF08393">
    <property type="entry name" value="DHC_N2"/>
    <property type="match status" value="1"/>
</dbReference>
<keyword evidence="10" id="KW-0969">Cilium</keyword>
<keyword evidence="9" id="KW-0175">Coiled coil</keyword>
<dbReference type="InterPro" id="IPR027417">
    <property type="entry name" value="P-loop_NTPase"/>
</dbReference>
<keyword evidence="6" id="KW-0547">Nucleotide-binding</keyword>
<dbReference type="Proteomes" id="UP000593567">
    <property type="component" value="Unassembled WGS sequence"/>
</dbReference>
<evidence type="ECO:0000256" key="10">
    <source>
        <dbReference type="ARBA" id="ARBA00023069"/>
    </source>
</evidence>
<dbReference type="FunFam" id="3.40.50.300:FF:000063">
    <property type="entry name" value="dynein heavy chain 6, axonemal"/>
    <property type="match status" value="1"/>
</dbReference>
<dbReference type="InterPro" id="IPR043157">
    <property type="entry name" value="Dynein_AAA1S"/>
</dbReference>
<keyword evidence="7" id="KW-0067">ATP-binding</keyword>
<evidence type="ECO:0000256" key="8">
    <source>
        <dbReference type="ARBA" id="ARBA00023017"/>
    </source>
</evidence>
<evidence type="ECO:0000256" key="7">
    <source>
        <dbReference type="ARBA" id="ARBA00022840"/>
    </source>
</evidence>
<proteinExistence type="inferred from homology"/>
<dbReference type="Gene3D" id="3.20.180.20">
    <property type="entry name" value="Dynein heavy chain, N-terminal domain 2"/>
    <property type="match status" value="1"/>
</dbReference>
<feature type="domain" description="Dynein heavy chain hydrolytic ATP-binding dynein motor region" evidence="15">
    <location>
        <begin position="194"/>
        <end position="317"/>
    </location>
</feature>
<dbReference type="GO" id="GO:0007018">
    <property type="term" value="P:microtubule-based movement"/>
    <property type="evidence" value="ECO:0007669"/>
    <property type="project" value="InterPro"/>
</dbReference>
<evidence type="ECO:0000256" key="9">
    <source>
        <dbReference type="ARBA" id="ARBA00023054"/>
    </source>
</evidence>
<evidence type="ECO:0000313" key="16">
    <source>
        <dbReference type="EMBL" id="KAF6038528.1"/>
    </source>
</evidence>
<dbReference type="AlphaFoldDB" id="A0A7J7KLA3"/>
<evidence type="ECO:0000259" key="15">
    <source>
        <dbReference type="Pfam" id="PF12774"/>
    </source>
</evidence>
<evidence type="ECO:0000256" key="11">
    <source>
        <dbReference type="ARBA" id="ARBA00023175"/>
    </source>
</evidence>
<sequence>MAKTSITQKFEAHGMFSADGEYVEFSHPTLLEGPVETWLCDIERMMRWTLKEVLKSCRVALKKNLSKRDKWIKDWCGQLCITTSQMQWTADVTKALASTKERGDKKALKSLKRKQVAMLGKFSEAIRTNLTKIQRLKIVGLVTIEVHARDIIEKLIKTGTNDVTAFEWLSQLRIYWDREIDDCVVRQTNTQFQYGYEYLGNSGRLVITPLTDRCYMTLTTALHLHRGGSPKGPAGTGKTETTKDLGKALGNYVIVFNCSEGLDYKSMGRMFSGLAQTGAWGCFDEFNRINIEVLSVVAQQILSILSALAAGSTRFVICWAYGVTRQSQVMFRPISMVVPDSNLIAEIILFGEGFNNTKLLAKKVFTLYSLAVQQLSKQDHYDFGLRALTSVLRYAGKKKRTNPNMADEELLLLSMKDMNVAKLTSVDLPLFNGIVSDLFPGVETPAIDYSKFKAAIENQYKLNGLQPIPWAVTKAIQLYETKNSRHSTMIVGKTQSAKSATWRMLQAACSQMHNDGDANYNVVKEYVLNPKSVSLGELYGEFDLSTNEWTDGILSSVMRVTCSGESSL</sequence>
<evidence type="ECO:0000256" key="6">
    <source>
        <dbReference type="ARBA" id="ARBA00022741"/>
    </source>
</evidence>
<reference evidence="16" key="1">
    <citation type="submission" date="2020-06" db="EMBL/GenBank/DDBJ databases">
        <title>Draft genome of Bugula neritina, a colonial animal packing powerful symbionts and potential medicines.</title>
        <authorList>
            <person name="Rayko M."/>
        </authorList>
    </citation>
    <scope>NUCLEOTIDE SEQUENCE [LARGE SCALE GENOMIC DNA]</scope>
    <source>
        <strain evidence="16">Kwan_BN1</strain>
    </source>
</reference>
<dbReference type="GO" id="GO:0051959">
    <property type="term" value="F:dynein light intermediate chain binding"/>
    <property type="evidence" value="ECO:0007669"/>
    <property type="project" value="InterPro"/>
</dbReference>
<evidence type="ECO:0000259" key="14">
    <source>
        <dbReference type="Pfam" id="PF08393"/>
    </source>
</evidence>
<gene>
    <name evidence="16" type="ORF">EB796_003169</name>
</gene>
<keyword evidence="17" id="KW-1185">Reference proteome</keyword>
<evidence type="ECO:0008006" key="18">
    <source>
        <dbReference type="Google" id="ProtNLM"/>
    </source>
</evidence>
<dbReference type="PANTHER" id="PTHR46961">
    <property type="entry name" value="DYNEIN HEAVY CHAIN 1, AXONEMAL-LIKE PROTEIN"/>
    <property type="match status" value="1"/>
</dbReference>
<dbReference type="Gene3D" id="1.10.8.710">
    <property type="match status" value="1"/>
</dbReference>
<evidence type="ECO:0000256" key="4">
    <source>
        <dbReference type="ARBA" id="ARBA00022490"/>
    </source>
</evidence>
<dbReference type="GO" id="GO:0005874">
    <property type="term" value="C:microtubule"/>
    <property type="evidence" value="ECO:0007669"/>
    <property type="project" value="UniProtKB-KW"/>
</dbReference>
<feature type="domain" description="Dynein heavy chain hydrolytic ATP-binding dynein motor region" evidence="15">
    <location>
        <begin position="329"/>
        <end position="499"/>
    </location>
</feature>